<dbReference type="AlphaFoldDB" id="A0AAD4ELM3"/>
<accession>A0AAD4ELM3</accession>
<evidence type="ECO:0000313" key="3">
    <source>
        <dbReference type="Proteomes" id="UP001195769"/>
    </source>
</evidence>
<gene>
    <name evidence="2" type="ORF">F5891DRAFT_1000895</name>
</gene>
<evidence type="ECO:0000256" key="1">
    <source>
        <dbReference type="SAM" id="MobiDB-lite"/>
    </source>
</evidence>
<proteinExistence type="predicted"/>
<comment type="caution">
    <text evidence="2">The sequence shown here is derived from an EMBL/GenBank/DDBJ whole genome shotgun (WGS) entry which is preliminary data.</text>
</comment>
<protein>
    <submittedName>
        <fullName evidence="2">Uncharacterized protein</fullName>
    </submittedName>
</protein>
<dbReference type="EMBL" id="JABBWK010000003">
    <property type="protein sequence ID" value="KAG1907279.1"/>
    <property type="molecule type" value="Genomic_DNA"/>
</dbReference>
<dbReference type="Proteomes" id="UP001195769">
    <property type="component" value="Unassembled WGS sequence"/>
</dbReference>
<evidence type="ECO:0000313" key="2">
    <source>
        <dbReference type="EMBL" id="KAG1907279.1"/>
    </source>
</evidence>
<keyword evidence="3" id="KW-1185">Reference proteome</keyword>
<dbReference type="GeneID" id="64654433"/>
<sequence>MDKSSKNDFIQAYLDRQKVYVHSYSSIDPPSKITNGTPTRARDEETKKLKFGFDTPILVPRVAGLNILSTDKRSVVGLPTKATQKTRKTQKALNVETSIKENKDSVRAPLITARRDSSKRKRKKAEVPFGSDEEREARLSERRERKRVKRDIVKPNTNIAVHVSPSASEKEYKKVARKKGKKHSGTAGLALLHGFSATNVGKNRLTLKPLASLGVFNKGKSSAKTKIYKTKEPAHKLFSEIAFLNKTVTTKQYESPVDESVVSDSSSRPPSAVKKIKITNHRKDRKSTQSTSNHSASPDLPRGSTAISEPWDIELQSKCPSSDGFCPQPGKSITGTLVLDPRMANWHDQELPSEGQVIHSSLIKTPVKEMSHDCIPDEILSSVSASVIATIYDLDGGSSIHPSHSASQVGLKRLGRLNPSVELLTSKYFAVHDTEHVSPTFDQPHPITNSCGVISGCNPRDAHLSVSHPHDTSTTRRAAPLNVMVDSSPLRIHGIPEEHFLPLADDLMPTYRGHSITQYSRSNEDVISAWYAPDACTTNFFGGDSGHDDDDIRDQDLVYLEPPHLVDEPSFYSLVQAYSSDGLHDISADEMVVLDEPCQGLRKLIEYTQEVDDYEDSDLALELSSLHHDSFSSPTRSHATAEAYDDDSCSLRPFLQGRAMLLGIPPYVPPWHDPHDHEHTKFGSGLLSAEVDVAKRLKDHWRPHRL</sequence>
<feature type="compositionally biased region" description="Basic residues" evidence="1">
    <location>
        <begin position="274"/>
        <end position="285"/>
    </location>
</feature>
<dbReference type="RefSeq" id="XP_041232854.1">
    <property type="nucleotide sequence ID" value="XM_041360135.1"/>
</dbReference>
<feature type="region of interest" description="Disordered" evidence="1">
    <location>
        <begin position="254"/>
        <end position="306"/>
    </location>
</feature>
<organism evidence="2 3">
    <name type="scientific">Suillus fuscotomentosus</name>
    <dbReference type="NCBI Taxonomy" id="1912939"/>
    <lineage>
        <taxon>Eukaryota</taxon>
        <taxon>Fungi</taxon>
        <taxon>Dikarya</taxon>
        <taxon>Basidiomycota</taxon>
        <taxon>Agaricomycotina</taxon>
        <taxon>Agaricomycetes</taxon>
        <taxon>Agaricomycetidae</taxon>
        <taxon>Boletales</taxon>
        <taxon>Suillineae</taxon>
        <taxon>Suillaceae</taxon>
        <taxon>Suillus</taxon>
    </lineage>
</organism>
<reference evidence="2" key="1">
    <citation type="journal article" date="2020" name="New Phytol.">
        <title>Comparative genomics reveals dynamic genome evolution in host specialist ectomycorrhizal fungi.</title>
        <authorList>
            <person name="Lofgren L.A."/>
            <person name="Nguyen N.H."/>
            <person name="Vilgalys R."/>
            <person name="Ruytinx J."/>
            <person name="Liao H.L."/>
            <person name="Branco S."/>
            <person name="Kuo A."/>
            <person name="LaButti K."/>
            <person name="Lipzen A."/>
            <person name="Andreopoulos W."/>
            <person name="Pangilinan J."/>
            <person name="Riley R."/>
            <person name="Hundley H."/>
            <person name="Na H."/>
            <person name="Barry K."/>
            <person name="Grigoriev I.V."/>
            <person name="Stajich J.E."/>
            <person name="Kennedy P.G."/>
        </authorList>
    </citation>
    <scope>NUCLEOTIDE SEQUENCE</scope>
    <source>
        <strain evidence="2">FC203</strain>
    </source>
</reference>
<name>A0AAD4ELM3_9AGAM</name>
<feature type="compositionally biased region" description="Low complexity" evidence="1">
    <location>
        <begin position="254"/>
        <end position="271"/>
    </location>
</feature>
<feature type="region of interest" description="Disordered" evidence="1">
    <location>
        <begin position="106"/>
        <end position="147"/>
    </location>
</feature>